<reference evidence="5" key="1">
    <citation type="submission" date="2021-08" db="EMBL/GenBank/DDBJ databases">
        <title>WGS assembly of Ceratopteris richardii.</title>
        <authorList>
            <person name="Marchant D.B."/>
            <person name="Chen G."/>
            <person name="Jenkins J."/>
            <person name="Shu S."/>
            <person name="Leebens-Mack J."/>
            <person name="Grimwood J."/>
            <person name="Schmutz J."/>
            <person name="Soltis P."/>
            <person name="Soltis D."/>
            <person name="Chen Z.-H."/>
        </authorList>
    </citation>
    <scope>NUCLEOTIDE SEQUENCE</scope>
    <source>
        <strain evidence="5">Whitten #5841</strain>
        <tissue evidence="5">Leaf</tissue>
    </source>
</reference>
<keyword evidence="3" id="KW-0732">Signal</keyword>
<evidence type="ECO:0000313" key="6">
    <source>
        <dbReference type="Proteomes" id="UP000825935"/>
    </source>
</evidence>
<proteinExistence type="inferred from homology"/>
<feature type="chain" id="PRO_5035969666" description="Cysteine proteinase inhibitor" evidence="3">
    <location>
        <begin position="28"/>
        <end position="121"/>
    </location>
</feature>
<dbReference type="Proteomes" id="UP000825935">
    <property type="component" value="Chromosome 10"/>
</dbReference>
<protein>
    <recommendedName>
        <fullName evidence="3">Cysteine proteinase inhibitor</fullName>
    </recommendedName>
</protein>
<dbReference type="GO" id="GO:0004869">
    <property type="term" value="F:cysteine-type endopeptidase inhibitor activity"/>
    <property type="evidence" value="ECO:0007669"/>
    <property type="project" value="UniProtKB-KW"/>
</dbReference>
<name>A0A8T2U1A7_CERRI</name>
<comment type="caution">
    <text evidence="5">The sequence shown here is derived from an EMBL/GenBank/DDBJ whole genome shotgun (WGS) entry which is preliminary data.</text>
</comment>
<keyword evidence="1 3" id="KW-0646">Protease inhibitor</keyword>
<organism evidence="5 6">
    <name type="scientific">Ceratopteris richardii</name>
    <name type="common">Triangle waterfern</name>
    <dbReference type="NCBI Taxonomy" id="49495"/>
    <lineage>
        <taxon>Eukaryota</taxon>
        <taxon>Viridiplantae</taxon>
        <taxon>Streptophyta</taxon>
        <taxon>Embryophyta</taxon>
        <taxon>Tracheophyta</taxon>
        <taxon>Polypodiopsida</taxon>
        <taxon>Polypodiidae</taxon>
        <taxon>Polypodiales</taxon>
        <taxon>Pteridineae</taxon>
        <taxon>Pteridaceae</taxon>
        <taxon>Parkerioideae</taxon>
        <taxon>Ceratopteris</taxon>
    </lineage>
</organism>
<keyword evidence="2 3" id="KW-0789">Thiol protease inhibitor</keyword>
<dbReference type="InterPro" id="IPR046350">
    <property type="entry name" value="Cystatin_sf"/>
</dbReference>
<dbReference type="OMA" id="VFAVTEY"/>
<dbReference type="PANTHER" id="PTHR11413">
    <property type="entry name" value="CYSTATIN FAMILY MEMBER"/>
    <property type="match status" value="1"/>
</dbReference>
<feature type="signal peptide" evidence="3">
    <location>
        <begin position="1"/>
        <end position="27"/>
    </location>
</feature>
<sequence length="121" mass="13570">MVNFNATKISCLLVVLVIMALVSGTMAEFGGREIIPNAQADPELWKLAVFAVTEYNFLKGLQLQLLQVESGEKQVVSGIMYYLVVKATSYGHSDYYQAKIWVQAWRNSKSLESFEKFLGPV</sequence>
<dbReference type="Pfam" id="PF16845">
    <property type="entry name" value="SQAPI"/>
    <property type="match status" value="1"/>
</dbReference>
<dbReference type="SUPFAM" id="SSF54403">
    <property type="entry name" value="Cystatin/monellin"/>
    <property type="match status" value="1"/>
</dbReference>
<gene>
    <name evidence="5" type="ORF">KP509_10G042200</name>
</gene>
<dbReference type="Gene3D" id="3.10.450.10">
    <property type="match status" value="1"/>
</dbReference>
<evidence type="ECO:0000313" key="5">
    <source>
        <dbReference type="EMBL" id="KAH7427394.1"/>
    </source>
</evidence>
<dbReference type="SMART" id="SM00043">
    <property type="entry name" value="CY"/>
    <property type="match status" value="1"/>
</dbReference>
<dbReference type="EMBL" id="CM035415">
    <property type="protein sequence ID" value="KAH7427394.1"/>
    <property type="molecule type" value="Genomic_DNA"/>
</dbReference>
<dbReference type="PANTHER" id="PTHR11413:SF103">
    <property type="entry name" value="CYSTEINE PROTEINASE INHIBITOR 12"/>
    <property type="match status" value="1"/>
</dbReference>
<dbReference type="InterPro" id="IPR027214">
    <property type="entry name" value="Cystatin"/>
</dbReference>
<dbReference type="AlphaFoldDB" id="A0A8T2U1A7"/>
<dbReference type="InterPro" id="IPR000010">
    <property type="entry name" value="Cystatin_dom"/>
</dbReference>
<dbReference type="InterPro" id="IPR018073">
    <property type="entry name" value="Prot_inh_cystat_CS"/>
</dbReference>
<keyword evidence="6" id="KW-1185">Reference proteome</keyword>
<evidence type="ECO:0000256" key="3">
    <source>
        <dbReference type="RuleBase" id="RU362130"/>
    </source>
</evidence>
<dbReference type="CDD" id="cd00042">
    <property type="entry name" value="CY"/>
    <property type="match status" value="1"/>
</dbReference>
<dbReference type="OrthoDB" id="1908104at2759"/>
<accession>A0A8T2U1A7</accession>
<evidence type="ECO:0000256" key="1">
    <source>
        <dbReference type="ARBA" id="ARBA00022690"/>
    </source>
</evidence>
<evidence type="ECO:0000259" key="4">
    <source>
        <dbReference type="SMART" id="SM00043"/>
    </source>
</evidence>
<dbReference type="PROSITE" id="PS00287">
    <property type="entry name" value="CYSTATIN"/>
    <property type="match status" value="1"/>
</dbReference>
<feature type="domain" description="Cystatin" evidence="4">
    <location>
        <begin position="27"/>
        <end position="117"/>
    </location>
</feature>
<comment type="similarity">
    <text evidence="3">Belongs to the cystatin family. Phytocystatin subfamily.</text>
</comment>
<evidence type="ECO:0000256" key="2">
    <source>
        <dbReference type="ARBA" id="ARBA00022704"/>
    </source>
</evidence>